<organism evidence="10 11">
    <name type="scientific">Calicophoron daubneyi</name>
    <name type="common">Rumen fluke</name>
    <name type="synonym">Paramphistomum daubneyi</name>
    <dbReference type="NCBI Taxonomy" id="300641"/>
    <lineage>
        <taxon>Eukaryota</taxon>
        <taxon>Metazoa</taxon>
        <taxon>Spiralia</taxon>
        <taxon>Lophotrochozoa</taxon>
        <taxon>Platyhelminthes</taxon>
        <taxon>Trematoda</taxon>
        <taxon>Digenea</taxon>
        <taxon>Plagiorchiida</taxon>
        <taxon>Pronocephalata</taxon>
        <taxon>Paramphistomoidea</taxon>
        <taxon>Paramphistomidae</taxon>
        <taxon>Calicophoron</taxon>
    </lineage>
</organism>
<evidence type="ECO:0000259" key="9">
    <source>
        <dbReference type="PROSITE" id="PS50157"/>
    </source>
</evidence>
<keyword evidence="2" id="KW-0479">Metal-binding</keyword>
<feature type="compositionally biased region" description="Polar residues" evidence="8">
    <location>
        <begin position="260"/>
        <end position="276"/>
    </location>
</feature>
<dbReference type="Pfam" id="PF00096">
    <property type="entry name" value="zf-C2H2"/>
    <property type="match status" value="1"/>
</dbReference>
<proteinExistence type="predicted"/>
<feature type="domain" description="C2H2-type" evidence="9">
    <location>
        <begin position="494"/>
        <end position="524"/>
    </location>
</feature>
<keyword evidence="4 7" id="KW-0863">Zinc-finger</keyword>
<evidence type="ECO:0000256" key="3">
    <source>
        <dbReference type="ARBA" id="ARBA00022737"/>
    </source>
</evidence>
<feature type="region of interest" description="Disordered" evidence="8">
    <location>
        <begin position="1619"/>
        <end position="1657"/>
    </location>
</feature>
<feature type="compositionally biased region" description="Low complexity" evidence="8">
    <location>
        <begin position="162"/>
        <end position="177"/>
    </location>
</feature>
<dbReference type="EMBL" id="CAXLJL010000234">
    <property type="protein sequence ID" value="CAL5134962.1"/>
    <property type="molecule type" value="Genomic_DNA"/>
</dbReference>
<feature type="region of interest" description="Disordered" evidence="8">
    <location>
        <begin position="255"/>
        <end position="276"/>
    </location>
</feature>
<dbReference type="InterPro" id="IPR050527">
    <property type="entry name" value="Snail/Krueppel_Znf"/>
</dbReference>
<feature type="compositionally biased region" description="Polar residues" evidence="8">
    <location>
        <begin position="872"/>
        <end position="891"/>
    </location>
</feature>
<dbReference type="SUPFAM" id="SSF57667">
    <property type="entry name" value="beta-beta-alpha zinc fingers"/>
    <property type="match status" value="1"/>
</dbReference>
<dbReference type="PANTHER" id="PTHR24388">
    <property type="entry name" value="ZINC FINGER PROTEIN"/>
    <property type="match status" value="1"/>
</dbReference>
<dbReference type="SMART" id="SM00355">
    <property type="entry name" value="ZnF_C2H2"/>
    <property type="match status" value="4"/>
</dbReference>
<feature type="compositionally biased region" description="Low complexity" evidence="8">
    <location>
        <begin position="931"/>
        <end position="946"/>
    </location>
</feature>
<dbReference type="InterPro" id="IPR036236">
    <property type="entry name" value="Znf_C2H2_sf"/>
</dbReference>
<feature type="region of interest" description="Disordered" evidence="8">
    <location>
        <begin position="647"/>
        <end position="666"/>
    </location>
</feature>
<evidence type="ECO:0000256" key="1">
    <source>
        <dbReference type="ARBA" id="ARBA00004123"/>
    </source>
</evidence>
<feature type="compositionally biased region" description="Polar residues" evidence="8">
    <location>
        <begin position="1485"/>
        <end position="1524"/>
    </location>
</feature>
<evidence type="ECO:0000256" key="6">
    <source>
        <dbReference type="ARBA" id="ARBA00023242"/>
    </source>
</evidence>
<evidence type="ECO:0000313" key="10">
    <source>
        <dbReference type="EMBL" id="CAL5134962.1"/>
    </source>
</evidence>
<feature type="region of interest" description="Disordered" evidence="8">
    <location>
        <begin position="872"/>
        <end position="909"/>
    </location>
</feature>
<dbReference type="GO" id="GO:0008270">
    <property type="term" value="F:zinc ion binding"/>
    <property type="evidence" value="ECO:0007669"/>
    <property type="project" value="UniProtKB-KW"/>
</dbReference>
<feature type="domain" description="C2H2-type" evidence="9">
    <location>
        <begin position="283"/>
        <end position="306"/>
    </location>
</feature>
<dbReference type="GO" id="GO:0005634">
    <property type="term" value="C:nucleus"/>
    <property type="evidence" value="ECO:0007669"/>
    <property type="project" value="UniProtKB-SubCell"/>
</dbReference>
<dbReference type="Proteomes" id="UP001497525">
    <property type="component" value="Unassembled WGS sequence"/>
</dbReference>
<feature type="region of interest" description="Disordered" evidence="8">
    <location>
        <begin position="1467"/>
        <end position="1524"/>
    </location>
</feature>
<evidence type="ECO:0000256" key="4">
    <source>
        <dbReference type="ARBA" id="ARBA00022771"/>
    </source>
</evidence>
<protein>
    <recommendedName>
        <fullName evidence="9">C2H2-type domain-containing protein</fullName>
    </recommendedName>
</protein>
<reference evidence="10" key="1">
    <citation type="submission" date="2024-06" db="EMBL/GenBank/DDBJ databases">
        <authorList>
            <person name="Liu X."/>
            <person name="Lenzi L."/>
            <person name="Haldenby T S."/>
            <person name="Uol C."/>
        </authorList>
    </citation>
    <scope>NUCLEOTIDE SEQUENCE</scope>
</reference>
<dbReference type="PANTHER" id="PTHR24388:SF54">
    <property type="entry name" value="PROTEIN ESCARGOT"/>
    <property type="match status" value="1"/>
</dbReference>
<evidence type="ECO:0000256" key="2">
    <source>
        <dbReference type="ARBA" id="ARBA00022723"/>
    </source>
</evidence>
<feature type="region of interest" description="Disordered" evidence="8">
    <location>
        <begin position="816"/>
        <end position="849"/>
    </location>
</feature>
<feature type="compositionally biased region" description="Polar residues" evidence="8">
    <location>
        <begin position="144"/>
        <end position="161"/>
    </location>
</feature>
<feature type="region of interest" description="Disordered" evidence="8">
    <location>
        <begin position="144"/>
        <end position="198"/>
    </location>
</feature>
<comment type="caution">
    <text evidence="10">The sequence shown here is derived from an EMBL/GenBank/DDBJ whole genome shotgun (WGS) entry which is preliminary data.</text>
</comment>
<keyword evidence="5" id="KW-0862">Zinc</keyword>
<dbReference type="InterPro" id="IPR013087">
    <property type="entry name" value="Znf_C2H2_type"/>
</dbReference>
<accession>A0AAV2THR6</accession>
<feature type="compositionally biased region" description="Polar residues" evidence="8">
    <location>
        <begin position="1645"/>
        <end position="1657"/>
    </location>
</feature>
<evidence type="ECO:0000256" key="7">
    <source>
        <dbReference type="PROSITE-ProRule" id="PRU00042"/>
    </source>
</evidence>
<evidence type="ECO:0000313" key="11">
    <source>
        <dbReference type="Proteomes" id="UP001497525"/>
    </source>
</evidence>
<feature type="domain" description="C2H2-type" evidence="9">
    <location>
        <begin position="464"/>
        <end position="494"/>
    </location>
</feature>
<dbReference type="PROSITE" id="PS00028">
    <property type="entry name" value="ZINC_FINGER_C2H2_1"/>
    <property type="match status" value="2"/>
</dbReference>
<evidence type="ECO:0000256" key="5">
    <source>
        <dbReference type="ARBA" id="ARBA00022833"/>
    </source>
</evidence>
<dbReference type="GO" id="GO:0000981">
    <property type="term" value="F:DNA-binding transcription factor activity, RNA polymerase II-specific"/>
    <property type="evidence" value="ECO:0007669"/>
    <property type="project" value="TreeGrafter"/>
</dbReference>
<comment type="subcellular location">
    <subcellularLocation>
        <location evidence="1">Nucleus</location>
    </subcellularLocation>
</comment>
<dbReference type="PROSITE" id="PS50157">
    <property type="entry name" value="ZINC_FINGER_C2H2_2"/>
    <property type="match status" value="3"/>
</dbReference>
<keyword evidence="6" id="KW-0539">Nucleus</keyword>
<evidence type="ECO:0000256" key="8">
    <source>
        <dbReference type="SAM" id="MobiDB-lite"/>
    </source>
</evidence>
<gene>
    <name evidence="10" type="ORF">CDAUBV1_LOCUS9049</name>
</gene>
<feature type="region of interest" description="Disordered" evidence="8">
    <location>
        <begin position="931"/>
        <end position="972"/>
    </location>
</feature>
<feature type="region of interest" description="Disordered" evidence="8">
    <location>
        <begin position="1"/>
        <end position="29"/>
    </location>
</feature>
<dbReference type="Gene3D" id="3.30.160.60">
    <property type="entry name" value="Classic Zinc Finger"/>
    <property type="match status" value="2"/>
</dbReference>
<keyword evidence="3" id="KW-0677">Repeat</keyword>
<dbReference type="GO" id="GO:0000978">
    <property type="term" value="F:RNA polymerase II cis-regulatory region sequence-specific DNA binding"/>
    <property type="evidence" value="ECO:0007669"/>
    <property type="project" value="TreeGrafter"/>
</dbReference>
<sequence>MIGQQKPQGGFTYSPGNYKPQTNNVKEGDCADHETDFHAVRLGLLLYVSQDYPTVTADSQLPTTGLAEPSDKDPHFGCSPLPKDEANADLKPSPKCAKGLESSVAGCQSQVAALLGAEDVEDRSYRVMTDAMKKENHVEWSKTFEGSSSSLNPANTVTSQCSDSNSSGTPTSSDTPTKQTYEPSELCSAAPKSDAAEPLETAATDRNINVQAGYAEPNLNQNIPPVQPVIQPTAGNLPYSDNLARNAEPVFDSESRKCLSPTTSVKRQSTSRSSAVGSPSPVHYCNLCGKQYRHVASLRNHMRKHASGALASKRYKCPHCVYSSQYNRNVAKHMVATHQSPDAFIPVSGPYPTPPGPKDSDLGGLGSPNWINKTKSEHLNYASSDPLACKGTDLCFLQSQGPVENYARFGLLTFCFLVQYFLDPLTGPVVPNADSQGFPNSQQLVTSSKVAANVPYGCESRKLYCCDVASCGKTFKAGKYLENHINDCHRETRFKCPLEGCQYNGQRREQLKRHINEYHGGRRNSLQELLSQGRTETEKLRRLNQSSVRTPLSQDPPGFVTTNEFHDQIEDHPFKRQFMDYTTYTGSEVVRPQVFHTAAEQPLNSVDAMKTNRADIYSFPGSAFPSTADLSDCPLARVSDSEVIGRRPTTLSSAPGKPRRSQFTTEKPVTDILSDRCIVPPDEIEFKPRLYPSDAPHSGSELISRLTSTNRASEFVNMSTYQPSGDDRLKSILVCESDLQHHDRPSSGYPPELLASQSHSTECMQSTGSTVEQLLCAPDPPMVTNSAPLGQPLKNFEGDVSSVLQEHSQSDIYLSNTHTNVSSGSNHVNPYETESSSTGSDSQLQGQVTSETDAFFSDLQEILARDMPLLNSSTPKCATDWQNSDTTSNNTKESHQGPPDGGCAIRSPFISAGTKPVSSASLMSGDSGVESWSSSSSCSAGPNSTSVWGSQETPCQAKLPSPLSSTPQATPTSLTDANCTLMPHSYEDGCGQLNEDRSAVVSTAAESFSEPCHTTCVNLNGNTDSQGFVRCQVTPPSAAERMSFGKTFRNRTCELVFDQQANTAPMFVTEYSQALDFPTASHVNYRGSNLDELSAGSVRTLSTSCPRDPPAQMQLGNMNPQFMSKHQDVPVRRNQMSSCDRELMLRQKSQYTNTYADQGNESVASVISASSACSRPLRGQNCEYDRTVLGQPYGATKPNVYEMHEQNYSRNTQIIRNMSAELCPSAASGPGFSRTTVLQQKMPYQAPYTSVAGSTGYYAPRDTTPVISTGLTHPHFDSGMSVVFPDQPDQPELRGLVPSQQPELIHSGSSGCYQSNRSIHFYPQDEVVSDRMGNSMQQVAFHTRKVWPGNQKSTPYMTYQQQQPHYNPVMFETGQHLGMMNNYAVEQNPSHSFYARQQQQSVHVTDSPMYAQQRLQHQTASNFPLSQQCYAAGYHHSPQCTSNNGRSFPPQLQPVHLAQQRQNVGCAIPGSGMEQQVRYPPADGTTGSSQEAFRSSSTVPQDTGNAWNNPESNTNSYRSYGPQSQEIYRQVPSVASNPAVMNAQSGMPAGLSEMNRCDQLPPVDGRCQLYPSLTTTQLVRNAPGSMEVSDVNNVESNCPNVYETNKNMVVNRPAVTSTVPVPSAAPTGHSTEWMPDPAAMGGLEMSSTSYPVTNSPM</sequence>
<name>A0AAV2THR6_CALDB</name>
<feature type="compositionally biased region" description="Polar residues" evidence="8">
    <location>
        <begin position="962"/>
        <end position="972"/>
    </location>
</feature>
<feature type="region of interest" description="Disordered" evidence="8">
    <location>
        <begin position="59"/>
        <end position="94"/>
    </location>
</feature>